<dbReference type="PANTHER" id="PTHR30026">
    <property type="entry name" value="OUTER MEMBRANE PROTEIN TOLC"/>
    <property type="match status" value="1"/>
</dbReference>
<evidence type="ECO:0000256" key="5">
    <source>
        <dbReference type="ARBA" id="ARBA00023237"/>
    </source>
</evidence>
<dbReference type="SUPFAM" id="SSF56954">
    <property type="entry name" value="Outer membrane efflux proteins (OEP)"/>
    <property type="match status" value="1"/>
</dbReference>
<proteinExistence type="predicted"/>
<protein>
    <submittedName>
        <fullName evidence="7">TolC family protein</fullName>
    </submittedName>
</protein>
<evidence type="ECO:0000313" key="8">
    <source>
        <dbReference type="Proteomes" id="UP001403385"/>
    </source>
</evidence>
<evidence type="ECO:0000256" key="4">
    <source>
        <dbReference type="ARBA" id="ARBA00023136"/>
    </source>
</evidence>
<dbReference type="GO" id="GO:0015288">
    <property type="term" value="F:porin activity"/>
    <property type="evidence" value="ECO:0007669"/>
    <property type="project" value="TreeGrafter"/>
</dbReference>
<keyword evidence="8" id="KW-1185">Reference proteome</keyword>
<name>A0AAW9RV31_9BACT</name>
<dbReference type="InterPro" id="IPR051906">
    <property type="entry name" value="TolC-like"/>
</dbReference>
<sequence>MYRNIVFALCGCILSLGVFAQSATIDSILKQVEQNNQELKALVTYVESERLELKSGNNLPDPQFGAYYLPFGENSTGDYTEFQISQSFEFPTVYRARGSLIEQQTVQLKLDYKAKRQEVLVQAKDYCLNLIYLHKRLNSETLRVKQATQVFEQVQELYEKEQVGILELNKAKVAWMQEQFKIQQIENDIKNIMSLLSHLNGGTEIQFSSGEYETSLKLADKESIWQEKQIQDPELVQLKQQEAIAQQALKLAKNNSLPNLTAGYNHQGVSGAYNSGVYAGVTIPLWSNRNKVKAAQSQVDFQQTHTSSRTLQAQATFEKQYSEYQIMLSKFQEYQATLSGMNTEELLLQAYQLGELSFLEYYMELLYYRQAYDAMQEMQYQLYISQNQFLKHQL</sequence>
<keyword evidence="5" id="KW-0998">Cell outer membrane</keyword>
<evidence type="ECO:0000256" key="1">
    <source>
        <dbReference type="ARBA" id="ARBA00004442"/>
    </source>
</evidence>
<comment type="subcellular location">
    <subcellularLocation>
        <location evidence="1">Cell outer membrane</location>
    </subcellularLocation>
</comment>
<evidence type="ECO:0000256" key="6">
    <source>
        <dbReference type="SAM" id="SignalP"/>
    </source>
</evidence>
<dbReference type="Gene3D" id="1.20.1600.10">
    <property type="entry name" value="Outer membrane efflux proteins (OEP)"/>
    <property type="match status" value="1"/>
</dbReference>
<gene>
    <name evidence="7" type="ORF">AAG747_12625</name>
</gene>
<evidence type="ECO:0000256" key="3">
    <source>
        <dbReference type="ARBA" id="ARBA00022692"/>
    </source>
</evidence>
<dbReference type="Proteomes" id="UP001403385">
    <property type="component" value="Unassembled WGS sequence"/>
</dbReference>
<dbReference type="AlphaFoldDB" id="A0AAW9RV31"/>
<accession>A0AAW9RV31</accession>
<organism evidence="7 8">
    <name type="scientific">Rapidithrix thailandica</name>
    <dbReference type="NCBI Taxonomy" id="413964"/>
    <lineage>
        <taxon>Bacteria</taxon>
        <taxon>Pseudomonadati</taxon>
        <taxon>Bacteroidota</taxon>
        <taxon>Cytophagia</taxon>
        <taxon>Cytophagales</taxon>
        <taxon>Flammeovirgaceae</taxon>
        <taxon>Rapidithrix</taxon>
    </lineage>
</organism>
<evidence type="ECO:0000256" key="2">
    <source>
        <dbReference type="ARBA" id="ARBA00022452"/>
    </source>
</evidence>
<keyword evidence="2" id="KW-1134">Transmembrane beta strand</keyword>
<feature type="signal peptide" evidence="6">
    <location>
        <begin position="1"/>
        <end position="20"/>
    </location>
</feature>
<keyword evidence="4" id="KW-0472">Membrane</keyword>
<dbReference type="EMBL" id="JBDKWZ010000006">
    <property type="protein sequence ID" value="MEN7548757.1"/>
    <property type="molecule type" value="Genomic_DNA"/>
</dbReference>
<dbReference type="GO" id="GO:0015562">
    <property type="term" value="F:efflux transmembrane transporter activity"/>
    <property type="evidence" value="ECO:0007669"/>
    <property type="project" value="InterPro"/>
</dbReference>
<dbReference type="RefSeq" id="WP_346821534.1">
    <property type="nucleotide sequence ID" value="NZ_JBDKWZ010000006.1"/>
</dbReference>
<keyword evidence="3" id="KW-0812">Transmembrane</keyword>
<dbReference type="PANTHER" id="PTHR30026:SF20">
    <property type="entry name" value="OUTER MEMBRANE PROTEIN TOLC"/>
    <property type="match status" value="1"/>
</dbReference>
<comment type="caution">
    <text evidence="7">The sequence shown here is derived from an EMBL/GenBank/DDBJ whole genome shotgun (WGS) entry which is preliminary data.</text>
</comment>
<keyword evidence="6" id="KW-0732">Signal</keyword>
<dbReference type="GO" id="GO:1990281">
    <property type="term" value="C:efflux pump complex"/>
    <property type="evidence" value="ECO:0007669"/>
    <property type="project" value="TreeGrafter"/>
</dbReference>
<evidence type="ECO:0000313" key="7">
    <source>
        <dbReference type="EMBL" id="MEN7548757.1"/>
    </source>
</evidence>
<feature type="chain" id="PRO_5044027134" evidence="6">
    <location>
        <begin position="21"/>
        <end position="394"/>
    </location>
</feature>
<reference evidence="7 8" key="1">
    <citation type="submission" date="2024-04" db="EMBL/GenBank/DDBJ databases">
        <title>Novel genus in family Flammeovirgaceae.</title>
        <authorList>
            <person name="Nguyen T.H."/>
            <person name="Vuong T.Q."/>
            <person name="Le H."/>
            <person name="Kim S.-G."/>
        </authorList>
    </citation>
    <scope>NUCLEOTIDE SEQUENCE [LARGE SCALE GENOMIC DNA]</scope>
    <source>
        <strain evidence="7 8">JCM 23209</strain>
    </source>
</reference>
<dbReference type="GO" id="GO:0009279">
    <property type="term" value="C:cell outer membrane"/>
    <property type="evidence" value="ECO:0007669"/>
    <property type="project" value="UniProtKB-SubCell"/>
</dbReference>